<sequence>MAEEQITYEDLPPDHKKKYDELKAIVEAELIGSFEKTRSHGIGFKGFTPQGVLDGLDLSLPSDVPEPCDRKSTTWWPIHCIGILRAWAAAALIVAVAAVGAAPSRFFVAAVATSGGTFVVLVFFVDVSIVAVEVAHVARPRADAGRRLVEEASSSSSPPPSPHQRGETIPGEAVVVAFLLRLPNGEEAKVALPVR</sequence>
<keyword evidence="2" id="KW-0472">Membrane</keyword>
<feature type="transmembrane region" description="Helical" evidence="2">
    <location>
        <begin position="80"/>
        <end position="100"/>
    </location>
</feature>
<evidence type="ECO:0000313" key="3">
    <source>
        <dbReference type="EMBL" id="KAK1618445.1"/>
    </source>
</evidence>
<comment type="caution">
    <text evidence="3">The sequence shown here is derived from an EMBL/GenBank/DDBJ whole genome shotgun (WGS) entry which is preliminary data.</text>
</comment>
<keyword evidence="2" id="KW-1133">Transmembrane helix</keyword>
<name>A0AAD8RCQ3_LOLMU</name>
<evidence type="ECO:0000256" key="1">
    <source>
        <dbReference type="SAM" id="MobiDB-lite"/>
    </source>
</evidence>
<evidence type="ECO:0000313" key="4">
    <source>
        <dbReference type="Proteomes" id="UP001231189"/>
    </source>
</evidence>
<keyword evidence="2" id="KW-0812">Transmembrane</keyword>
<reference evidence="3" key="1">
    <citation type="submission" date="2023-07" db="EMBL/GenBank/DDBJ databases">
        <title>A chromosome-level genome assembly of Lolium multiflorum.</title>
        <authorList>
            <person name="Chen Y."/>
            <person name="Copetti D."/>
            <person name="Kolliker R."/>
            <person name="Studer B."/>
        </authorList>
    </citation>
    <scope>NUCLEOTIDE SEQUENCE</scope>
    <source>
        <strain evidence="3">02402/16</strain>
        <tissue evidence="3">Leaf</tissue>
    </source>
</reference>
<dbReference type="AlphaFoldDB" id="A0AAD8RCQ3"/>
<organism evidence="3 4">
    <name type="scientific">Lolium multiflorum</name>
    <name type="common">Italian ryegrass</name>
    <name type="synonym">Lolium perenne subsp. multiflorum</name>
    <dbReference type="NCBI Taxonomy" id="4521"/>
    <lineage>
        <taxon>Eukaryota</taxon>
        <taxon>Viridiplantae</taxon>
        <taxon>Streptophyta</taxon>
        <taxon>Embryophyta</taxon>
        <taxon>Tracheophyta</taxon>
        <taxon>Spermatophyta</taxon>
        <taxon>Magnoliopsida</taxon>
        <taxon>Liliopsida</taxon>
        <taxon>Poales</taxon>
        <taxon>Poaceae</taxon>
        <taxon>BOP clade</taxon>
        <taxon>Pooideae</taxon>
        <taxon>Poodae</taxon>
        <taxon>Poeae</taxon>
        <taxon>Poeae Chloroplast Group 2 (Poeae type)</taxon>
        <taxon>Loliodinae</taxon>
        <taxon>Loliinae</taxon>
        <taxon>Lolium</taxon>
    </lineage>
</organism>
<proteinExistence type="predicted"/>
<keyword evidence="4" id="KW-1185">Reference proteome</keyword>
<gene>
    <name evidence="3" type="ORF">QYE76_023962</name>
</gene>
<feature type="region of interest" description="Disordered" evidence="1">
    <location>
        <begin position="148"/>
        <end position="167"/>
    </location>
</feature>
<accession>A0AAD8RCQ3</accession>
<feature type="transmembrane region" description="Helical" evidence="2">
    <location>
        <begin position="106"/>
        <end position="132"/>
    </location>
</feature>
<dbReference type="EMBL" id="JAUUTY010000006">
    <property type="protein sequence ID" value="KAK1618445.1"/>
    <property type="molecule type" value="Genomic_DNA"/>
</dbReference>
<protein>
    <submittedName>
        <fullName evidence="3">Uncharacterized protein</fullName>
    </submittedName>
</protein>
<evidence type="ECO:0000256" key="2">
    <source>
        <dbReference type="SAM" id="Phobius"/>
    </source>
</evidence>
<dbReference type="Proteomes" id="UP001231189">
    <property type="component" value="Unassembled WGS sequence"/>
</dbReference>